<dbReference type="RefSeq" id="WP_114437520.1">
    <property type="nucleotide sequence ID" value="NZ_QPIZ01000019.1"/>
</dbReference>
<dbReference type="AlphaFoldDB" id="A0A368USV5"/>
<proteinExistence type="predicted"/>
<sequence length="165" mass="19081">MIFNIKIVIVVIFAWGCCSSQPESIIYDIYGEPIISYNGDSLKSGDAEYYKKGRSVRIGFDVKYVGGVDSLKKHIIESYYEHSDYNHQEVNTTLFFCVFFDENLKIENVRFIDVGFSNQQKALLQNNLNLKIITEIIKETEGEWHIKSKDQFVNNQVFLGSIKLM</sequence>
<keyword evidence="2" id="KW-1185">Reference proteome</keyword>
<protein>
    <submittedName>
        <fullName evidence="1">Uncharacterized protein</fullName>
    </submittedName>
</protein>
<name>A0A368USV5_9BACT</name>
<evidence type="ECO:0000313" key="2">
    <source>
        <dbReference type="Proteomes" id="UP000252733"/>
    </source>
</evidence>
<organism evidence="1 2">
    <name type="scientific">Marinilabilia salmonicolor</name>
    <dbReference type="NCBI Taxonomy" id="989"/>
    <lineage>
        <taxon>Bacteria</taxon>
        <taxon>Pseudomonadati</taxon>
        <taxon>Bacteroidota</taxon>
        <taxon>Bacteroidia</taxon>
        <taxon>Marinilabiliales</taxon>
        <taxon>Marinilabiliaceae</taxon>
        <taxon>Marinilabilia</taxon>
    </lineage>
</organism>
<dbReference type="EMBL" id="QPIZ01000019">
    <property type="protein sequence ID" value="RCW31110.1"/>
    <property type="molecule type" value="Genomic_DNA"/>
</dbReference>
<gene>
    <name evidence="1" type="ORF">DFO77_11978</name>
</gene>
<evidence type="ECO:0000313" key="1">
    <source>
        <dbReference type="EMBL" id="RCW31110.1"/>
    </source>
</evidence>
<reference evidence="1 2" key="1">
    <citation type="submission" date="2018-07" db="EMBL/GenBank/DDBJ databases">
        <title>Freshwater and sediment microbial communities from various areas in North America, analyzing microbe dynamics in response to fracking.</title>
        <authorList>
            <person name="Lamendella R."/>
        </authorList>
    </citation>
    <scope>NUCLEOTIDE SEQUENCE [LARGE SCALE GENOMIC DNA]</scope>
    <source>
        <strain evidence="1 2">160A</strain>
    </source>
</reference>
<comment type="caution">
    <text evidence="1">The sequence shown here is derived from an EMBL/GenBank/DDBJ whole genome shotgun (WGS) entry which is preliminary data.</text>
</comment>
<accession>A0A368USV5</accession>
<dbReference type="Proteomes" id="UP000252733">
    <property type="component" value="Unassembled WGS sequence"/>
</dbReference>